<sequence>MVDDGVTIRLGVKQPNSVYTTGGRTIKVTRDEEPPGSGFTRYTHKDEHNQPFILAKIQDNQNYPIDINQLGGKEVTSVAAYYWTGNASNVLMVGVTTGNTTTYYGNRKSDGSNEWIELTGYKHSHPPLINDDIERTLDDLVCSSYGAVTMDLSKGTSFSGNKPYCCRCDDHNNIKITVNRGAVPASSQIEYCKHSIEDPKHKLAKIRYYLYDSGDAYNTNNHKNRRRIKPSNLELPTSDVTSISAFYCGGNPVLIYIDGTTATTGWYKKNGSSSSSNSRDEQWDRLKDGPEKSPDKITICGSNDLEKLKNAIYCASAVKCPIPLPAESGLTPGSLVVARGNSGEPLAAVLGLQADPLNPGASGKPIGNAGGGGKAGGHSTDRRAEGGSSGQIPLQHQIQREESTPSGAQPAAGTRGNEGFTFQNGPGDKGTEPQEPEELHGLPTVEQILEMLGGAVHLGSALTADATRKLAKNTTDKLLSDLISLVGTAGTEDTTQLQPPTSAPSGNETSAAQETAAPGGSPRAEALGGVGLATLGTMSLGSISGISSGTLAGAGATFFGGWKLYNRYKGDPWVRQI</sequence>
<dbReference type="EMBL" id="CP001669">
    <property type="protein sequence ID" value="AFZ79234.1"/>
    <property type="molecule type" value="Genomic_DNA"/>
</dbReference>
<organism evidence="2 3">
    <name type="scientific">Theileria equi strain WA</name>
    <dbReference type="NCBI Taxonomy" id="1537102"/>
    <lineage>
        <taxon>Eukaryota</taxon>
        <taxon>Sar</taxon>
        <taxon>Alveolata</taxon>
        <taxon>Apicomplexa</taxon>
        <taxon>Aconoidasida</taxon>
        <taxon>Piroplasmida</taxon>
        <taxon>Theileriidae</taxon>
        <taxon>Theileria</taxon>
    </lineage>
</organism>
<dbReference type="AlphaFoldDB" id="L0AWE9"/>
<keyword evidence="3" id="KW-1185">Reference proteome</keyword>
<accession>L0AWE9</accession>
<dbReference type="Proteomes" id="UP000031512">
    <property type="component" value="Chromosome 1"/>
</dbReference>
<name>L0AWE9_THEEQ</name>
<proteinExistence type="predicted"/>
<protein>
    <submittedName>
        <fullName evidence="2">Uncharacterized protein</fullName>
    </submittedName>
</protein>
<evidence type="ECO:0000256" key="1">
    <source>
        <dbReference type="SAM" id="MobiDB-lite"/>
    </source>
</evidence>
<dbReference type="GeneID" id="15803837"/>
<feature type="region of interest" description="Disordered" evidence="1">
    <location>
        <begin position="490"/>
        <end position="525"/>
    </location>
</feature>
<dbReference type="STRING" id="1537102.L0AWE9"/>
<gene>
    <name evidence="2" type="ORF">BEWA_020810</name>
</gene>
<evidence type="ECO:0000313" key="3">
    <source>
        <dbReference type="Proteomes" id="UP000031512"/>
    </source>
</evidence>
<dbReference type="VEuPathDB" id="PiroplasmaDB:BEWA_020810"/>
<dbReference type="RefSeq" id="XP_004828900.1">
    <property type="nucleotide sequence ID" value="XM_004828843.1"/>
</dbReference>
<feature type="compositionally biased region" description="Basic and acidic residues" evidence="1">
    <location>
        <begin position="278"/>
        <end position="295"/>
    </location>
</feature>
<evidence type="ECO:0000313" key="2">
    <source>
        <dbReference type="EMBL" id="AFZ79234.1"/>
    </source>
</evidence>
<dbReference type="KEGG" id="beq:BEWA_020810"/>
<feature type="region of interest" description="Disordered" evidence="1">
    <location>
        <begin position="268"/>
        <end position="295"/>
    </location>
</feature>
<feature type="compositionally biased region" description="Polar residues" evidence="1">
    <location>
        <begin position="491"/>
        <end position="513"/>
    </location>
</feature>
<feature type="region of interest" description="Disordered" evidence="1">
    <location>
        <begin position="359"/>
        <end position="437"/>
    </location>
</feature>
<reference evidence="2 3" key="1">
    <citation type="journal article" date="2012" name="BMC Genomics">
        <title>Comparative genomic analysis and phylogenetic position of Theileria equi.</title>
        <authorList>
            <person name="Kappmeyer L.S."/>
            <person name="Thiagarajan M."/>
            <person name="Herndon D.R."/>
            <person name="Ramsay J.D."/>
            <person name="Caler E."/>
            <person name="Djikeng A."/>
            <person name="Gillespie J.J."/>
            <person name="Lau A.O."/>
            <person name="Roalson E.H."/>
            <person name="Silva J.C."/>
            <person name="Silva M.G."/>
            <person name="Suarez C.E."/>
            <person name="Ueti M.W."/>
            <person name="Nene V.M."/>
            <person name="Mealey R.H."/>
            <person name="Knowles D.P."/>
            <person name="Brayton K.A."/>
        </authorList>
    </citation>
    <scope>NUCLEOTIDE SEQUENCE [LARGE SCALE GENOMIC DNA]</scope>
    <source>
        <strain evidence="2 3">WA</strain>
    </source>
</reference>